<dbReference type="PANTHER" id="PTHR12622">
    <property type="entry name" value="DELTEX-RELATED"/>
    <property type="match status" value="1"/>
</dbReference>
<gene>
    <name evidence="10" type="primary">Dtx3l</name>
    <name evidence="10" type="ORF">AK812_SmicGene2070</name>
</gene>
<dbReference type="InterPro" id="IPR001841">
    <property type="entry name" value="Znf_RING"/>
</dbReference>
<comment type="catalytic activity">
    <reaction evidence="1">
        <text>S-ubiquitinyl-[E2 ubiquitin-conjugating enzyme]-L-cysteine + [acceptor protein]-L-lysine = [E2 ubiquitin-conjugating enzyme]-L-cysteine + N(6)-ubiquitinyl-[acceptor protein]-L-lysine.</text>
        <dbReference type="EC" id="2.3.2.27"/>
    </reaction>
</comment>
<dbReference type="EMBL" id="LSRX01000022">
    <property type="protein sequence ID" value="OLQ13851.1"/>
    <property type="molecule type" value="Genomic_DNA"/>
</dbReference>
<comment type="caution">
    <text evidence="10">The sequence shown here is derived from an EMBL/GenBank/DDBJ whole genome shotgun (WGS) entry which is preliminary data.</text>
</comment>
<dbReference type="EC" id="2.3.2.27" evidence="4"/>
<evidence type="ECO:0000256" key="7">
    <source>
        <dbReference type="PROSITE-ProRule" id="PRU00175"/>
    </source>
</evidence>
<evidence type="ECO:0000256" key="2">
    <source>
        <dbReference type="ARBA" id="ARBA00004906"/>
    </source>
</evidence>
<dbReference type="SUPFAM" id="SSF53098">
    <property type="entry name" value="Ribonuclease H-like"/>
    <property type="match status" value="1"/>
</dbReference>
<evidence type="ECO:0000259" key="9">
    <source>
        <dbReference type="PROSITE" id="PS50089"/>
    </source>
</evidence>
<accession>A0A1Q9F2G5</accession>
<feature type="compositionally biased region" description="Acidic residues" evidence="8">
    <location>
        <begin position="232"/>
        <end position="245"/>
    </location>
</feature>
<protein>
    <recommendedName>
        <fullName evidence="4">RING-type E3 ubiquitin transferase</fullName>
        <ecNumber evidence="4">2.3.2.27</ecNumber>
    </recommendedName>
</protein>
<dbReference type="GO" id="GO:0003676">
    <property type="term" value="F:nucleic acid binding"/>
    <property type="evidence" value="ECO:0007669"/>
    <property type="project" value="InterPro"/>
</dbReference>
<dbReference type="InterPro" id="IPR039399">
    <property type="entry name" value="Deltex_C_sf"/>
</dbReference>
<dbReference type="Pfam" id="PF18102">
    <property type="entry name" value="DTC"/>
    <property type="match status" value="1"/>
</dbReference>
<dbReference type="GO" id="GO:0008270">
    <property type="term" value="F:zinc ion binding"/>
    <property type="evidence" value="ECO:0007669"/>
    <property type="project" value="UniProtKB-KW"/>
</dbReference>
<feature type="region of interest" description="Disordered" evidence="8">
    <location>
        <begin position="232"/>
        <end position="303"/>
    </location>
</feature>
<evidence type="ECO:0000256" key="6">
    <source>
        <dbReference type="ARBA" id="ARBA00022723"/>
    </source>
</evidence>
<proteinExistence type="inferred from homology"/>
<dbReference type="InterPro" id="IPR013083">
    <property type="entry name" value="Znf_RING/FYVE/PHD"/>
</dbReference>
<dbReference type="Gene3D" id="3.30.40.10">
    <property type="entry name" value="Zinc/RING finger domain, C3HC4 (zinc finger)"/>
    <property type="match status" value="1"/>
</dbReference>
<dbReference type="GO" id="GO:0016567">
    <property type="term" value="P:protein ubiquitination"/>
    <property type="evidence" value="ECO:0007669"/>
    <property type="project" value="UniProtKB-UniPathway"/>
</dbReference>
<dbReference type="InterPro" id="IPR039398">
    <property type="entry name" value="Deltex_fam"/>
</dbReference>
<comment type="pathway">
    <text evidence="2">Protein modification; protein ubiquitination.</text>
</comment>
<evidence type="ECO:0000256" key="3">
    <source>
        <dbReference type="ARBA" id="ARBA00009413"/>
    </source>
</evidence>
<evidence type="ECO:0000313" key="10">
    <source>
        <dbReference type="EMBL" id="OLQ13851.1"/>
    </source>
</evidence>
<feature type="domain" description="RING-type" evidence="9">
    <location>
        <begin position="1857"/>
        <end position="1893"/>
    </location>
</feature>
<sequence length="2574" mass="283233">MLAVARLPADTGIEVFVHDRLHRLEDGEVIEVHSGICVNFVPQAHPLFAVARLEDMLADPQAWDLDATPPHVEGRWIHVLTDTEPLHFRPSLVAGLTFRTQIADALGCSPETLSIQPSKPRIWDYFDHGILTHSVFVVSRAIQRPPTGHEDWAIYFLDARPVLRGVTWDVAPQGLVAAQELLERFQPRCPPGRRVQVSGCRTVQTAEGTFYHIDRGATLVIDFAELDVDCSEDSSVDIDSSDDGPEDHPGPPRGPPRPRQIGPPHGPEPSGTAGANDDVTTVNTRTQCPTGRRSTSGHRCSPASATATGPLSGLLLCCASGLILALVAGLSIQGHYDPFHGLVFVILGPALRHHGALWLAICLSCGVVEIEAVQLCAQGRSCSPIALPTHVTSSPAAVGLDIPGSRLRPIPTPCRAMPRHLQESVSLAEDPSLYTLELRTLLEESIAQPTSQAMFLAATLLDTLFSHFTVSFPESEQGSLTASEVTPPALPLQQHLPTARQFDLTGVQLQIGCTLDHVAALLHPCACPLWEIFPEHLCPAGTKSADTQCEGPGDPRSTSSLSLLMVPSTAIAAPGRSMPMGLTDSILAVLAGLGGELTALFWCLTWLLRAPDGVHITIFSDCTSAIGLSDGRFGNHNGQGLPGACRAVMQALGATTSVQRFSIQHVKSHVGHVGNELADRLAKYCNSPVFARAFWPVNPMQPFLRHGWLPWLWLYLEAHRRPEAWPAQFGTAFVDVPGPLPPLPTQAECEQMLGLQPQDEPDSPCTHASMSALFLTVNVQSLHPSRAPEPINDDARPFAGRAGLIREQLTQLGIGVAALQETRAHSNELFQSKTHLRFVSSRDVKGSYGTEIWFSRVHPFILHPIAPIYLEPSDFLAVFWDPRVIAVRFARGSLATTNQEAKDKWISHFSTIEDGKIREAQDLVHSCYRRQHAKDLSSYEVALQEAPCLAELETSLRASSADRAYGFDGVPGEVAKYGAPYFAKALFQLELKSILRLSEPIQHKGGTLHCVWKRKGPRQECSAYRGILVSSVLGKSLHKTIRGRCTDSLGQSVTPLQVGGLPSFPVSLPAHSARLFQSACHARKLPHALLFLDLQEAFYRIIRPLISGESVTAEQAAHICAAAQLPPGTVHELLEFLGKGSLLQQSGTSPWAALAVEETLKNTWFRLPQEREVVETQSGSRPGDSLSDLVFSFLFAKVLHQVRDELANAGYLARIPWHPDMKNEIFPIAAAPVAELSLSDATWMDDLLLFLLAPDSSTLLRTLSFGAASLLDACLQRALVPNLSRGKTEAMVHFCHKGSRQARRHLYGALNGELPLTCRLWPEATLRIVPTYRHLGGVLTHNGSLAQEIRFRSAQAWDAFRRRKQKLFGSPLVPVQDKSLLFDSLVATVLFYGSGTWPAVTEGHQRSLTSVLRQMACQMLRPKFTCAEAWHLGTSQALALAGIPQACTYLHVYRLRYLLSCIRLDTPELWALAHWEREWLSLVRSSIAWLLDLDGRPTHATEVVGRFVNSAQADGPPLKTPCFEVEDELELNATAQAWAQSLDAAPVESRTPVHAALNAAAGWLTEADFVGWLSASPSLPATAPATLQQGEKPLDDLHITGVSLPRPAVHQPEDVVVFIGDPVGQWREISTRPEVILYPHRDSLSRLERGETVDFLGEPDPCCGYCISLFGLPMPLRASCPAATSFEAELIALTLACDLTRLVLRLWARGFRACLIAPEASQGDIAFLRALPSVRSGQFAQGLMLWVGDGSSPFSLLGPGLGDAKQEATEAKARRGEARSALYKRSHSHPPEQQLPEGHIHLRAAMGTVLTLALPEEPQLVLCRKWNVPRDSTEQKNLRSRDFGLKVSSSCPEEEICCICLEGHSTVQLPCGHRYHAECLDQWLQRRPTCPTCGQSYGDRTGSMPDGNMRWGWLNRSLSGYRCRTILLHFYFPTGSLHGRIYDGRSLHAFLPDDEQGRHLLALFQLAFRRRLMFSLSQSNTTGRLRPTFAMHLKTAMTGGPTRHGYPDPGYYASAVEELRGVGVHLDEAMPIAVQLESSMVKRKRFTALLEDVVQCSCRFAIVCTPQGFNGLVSFLALVYILVIPPRVSCLHFLNLFCILAFGMFCLYMDDNVGTAINVAGVAYSVLRGFAKGHLSDVCEEISTFARRSVNQHSEAMTICLLLRSSCGMAPFIPHSWLMVTLLWLLKLYLTGHNKRGNSHNGIQQPLLHTVDIEGNIEGAPRRAAPRPPVEAVSPIQEHDWPLYSSCPSLEDRADAVDLFRHLLKPLRPVMRDTVGKIIHELLRNELRYKEDYVVFYHSYSSSCLLYEVQTALAACILDYPIDGPPIPRLRRQPYQNVKCLQHLLQIWESTMHDQTAEFQAVAISAFCSCLASGGQPQNMLQAWLIRGFPGSISAGAMRRMLKDLLLAAGVCSGRAQALDPLVTSILAMGRKYGLRVPSWRLCQQPENPGHLLQIFVHQSVVDAISYGSKARGQLDSGGIPLSRWLLQRSPIDGHSRLLTHPDLFLDLDRGLVHSFAFSAGPYGRERVAMLRELRDLLKPQIQDLRASRMSLGFERPQAETERDLESAGTIYSI</sequence>
<dbReference type="Pfam" id="PF13639">
    <property type="entry name" value="zf-RING_2"/>
    <property type="match status" value="1"/>
</dbReference>
<dbReference type="PROSITE" id="PS50089">
    <property type="entry name" value="ZF_RING_2"/>
    <property type="match status" value="1"/>
</dbReference>
<dbReference type="GO" id="GO:0061630">
    <property type="term" value="F:ubiquitin protein ligase activity"/>
    <property type="evidence" value="ECO:0007669"/>
    <property type="project" value="UniProtKB-EC"/>
</dbReference>
<evidence type="ECO:0000256" key="8">
    <source>
        <dbReference type="SAM" id="MobiDB-lite"/>
    </source>
</evidence>
<comment type="similarity">
    <text evidence="3">Belongs to the Deltex family.</text>
</comment>
<evidence type="ECO:0000256" key="4">
    <source>
        <dbReference type="ARBA" id="ARBA00012483"/>
    </source>
</evidence>
<feature type="compositionally biased region" description="Polar residues" evidence="8">
    <location>
        <begin position="278"/>
        <end position="303"/>
    </location>
</feature>
<evidence type="ECO:0000256" key="5">
    <source>
        <dbReference type="ARBA" id="ARBA00022679"/>
    </source>
</evidence>
<keyword evidence="11" id="KW-1185">Reference proteome</keyword>
<dbReference type="InterPro" id="IPR039396">
    <property type="entry name" value="Deltex_C"/>
</dbReference>
<organism evidence="10 11">
    <name type="scientific">Symbiodinium microadriaticum</name>
    <name type="common">Dinoflagellate</name>
    <name type="synonym">Zooxanthella microadriatica</name>
    <dbReference type="NCBI Taxonomy" id="2951"/>
    <lineage>
        <taxon>Eukaryota</taxon>
        <taxon>Sar</taxon>
        <taxon>Alveolata</taxon>
        <taxon>Dinophyceae</taxon>
        <taxon>Suessiales</taxon>
        <taxon>Symbiodiniaceae</taxon>
        <taxon>Symbiodinium</taxon>
    </lineage>
</organism>
<dbReference type="UniPathway" id="UPA00143"/>
<dbReference type="InterPro" id="IPR036397">
    <property type="entry name" value="RNaseH_sf"/>
</dbReference>
<keyword evidence="7" id="KW-0862">Zinc</keyword>
<dbReference type="OrthoDB" id="527344at2759"/>
<dbReference type="GO" id="GO:0007219">
    <property type="term" value="P:Notch signaling pathway"/>
    <property type="evidence" value="ECO:0007669"/>
    <property type="project" value="InterPro"/>
</dbReference>
<reference evidence="10 11" key="1">
    <citation type="submission" date="2016-02" db="EMBL/GenBank/DDBJ databases">
        <title>Genome analysis of coral dinoflagellate symbionts highlights evolutionary adaptations to a symbiotic lifestyle.</title>
        <authorList>
            <person name="Aranda M."/>
            <person name="Li Y."/>
            <person name="Liew Y.J."/>
            <person name="Baumgarten S."/>
            <person name="Simakov O."/>
            <person name="Wilson M."/>
            <person name="Piel J."/>
            <person name="Ashoor H."/>
            <person name="Bougouffa S."/>
            <person name="Bajic V.B."/>
            <person name="Ryu T."/>
            <person name="Ravasi T."/>
            <person name="Bayer T."/>
            <person name="Micklem G."/>
            <person name="Kim H."/>
            <person name="Bhak J."/>
            <person name="Lajeunesse T.C."/>
            <person name="Voolstra C.R."/>
        </authorList>
    </citation>
    <scope>NUCLEOTIDE SEQUENCE [LARGE SCALE GENOMIC DNA]</scope>
    <source>
        <strain evidence="10 11">CCMP2467</strain>
    </source>
</reference>
<keyword evidence="5" id="KW-0808">Transferase</keyword>
<dbReference type="InterPro" id="IPR012337">
    <property type="entry name" value="RNaseH-like_sf"/>
</dbReference>
<keyword evidence="7" id="KW-0863">Zinc-finger</keyword>
<dbReference type="Proteomes" id="UP000186817">
    <property type="component" value="Unassembled WGS sequence"/>
</dbReference>
<evidence type="ECO:0000313" key="11">
    <source>
        <dbReference type="Proteomes" id="UP000186817"/>
    </source>
</evidence>
<keyword evidence="6" id="KW-0479">Metal-binding</keyword>
<evidence type="ECO:0000256" key="1">
    <source>
        <dbReference type="ARBA" id="ARBA00000900"/>
    </source>
</evidence>
<dbReference type="Gene3D" id="3.30.390.130">
    <property type="match status" value="1"/>
</dbReference>
<dbReference type="SMART" id="SM00184">
    <property type="entry name" value="RING"/>
    <property type="match status" value="1"/>
</dbReference>
<dbReference type="Gene3D" id="3.30.420.10">
    <property type="entry name" value="Ribonuclease H-like superfamily/Ribonuclease H"/>
    <property type="match status" value="1"/>
</dbReference>
<dbReference type="SUPFAM" id="SSF57850">
    <property type="entry name" value="RING/U-box"/>
    <property type="match status" value="1"/>
</dbReference>
<name>A0A1Q9F2G5_SYMMI</name>